<dbReference type="PROSITE" id="PS00647">
    <property type="entry name" value="THYMID_PHOSPHORYLASE"/>
    <property type="match status" value="1"/>
</dbReference>
<comment type="subunit">
    <text evidence="2">Homodimer.</text>
</comment>
<dbReference type="SUPFAM" id="SSF52418">
    <property type="entry name" value="Nucleoside phosphorylase/phosphoribosyltransferase catalytic domain"/>
    <property type="match status" value="1"/>
</dbReference>
<dbReference type="AlphaFoldDB" id="A0A495EQY7"/>
<dbReference type="PIRSF" id="PIRSF000478">
    <property type="entry name" value="TP_PyNP"/>
    <property type="match status" value="1"/>
</dbReference>
<dbReference type="GO" id="GO:0005829">
    <property type="term" value="C:cytosol"/>
    <property type="evidence" value="ECO:0007669"/>
    <property type="project" value="TreeGrafter"/>
</dbReference>
<evidence type="ECO:0000256" key="1">
    <source>
        <dbReference type="ARBA" id="ARBA00006915"/>
    </source>
</evidence>
<evidence type="ECO:0000313" key="7">
    <source>
        <dbReference type="Proteomes" id="UP000276055"/>
    </source>
</evidence>
<evidence type="ECO:0000256" key="2">
    <source>
        <dbReference type="ARBA" id="ARBA00011738"/>
    </source>
</evidence>
<feature type="domain" description="Pyrimidine nucleoside phosphorylase C-terminal" evidence="5">
    <location>
        <begin position="353"/>
        <end position="427"/>
    </location>
</feature>
<organism evidence="6 7">
    <name type="scientific">Arthrobacter oryzae</name>
    <dbReference type="NCBI Taxonomy" id="409290"/>
    <lineage>
        <taxon>Bacteria</taxon>
        <taxon>Bacillati</taxon>
        <taxon>Actinomycetota</taxon>
        <taxon>Actinomycetes</taxon>
        <taxon>Micrococcales</taxon>
        <taxon>Micrococcaceae</taxon>
        <taxon>Arthrobacter</taxon>
    </lineage>
</organism>
<dbReference type="InterPro" id="IPR036320">
    <property type="entry name" value="Glycosyl_Trfase_fam3_N_dom_sf"/>
</dbReference>
<dbReference type="InterPro" id="IPR035902">
    <property type="entry name" value="Nuc_phospho_transferase"/>
</dbReference>
<dbReference type="NCBIfam" id="TIGR02644">
    <property type="entry name" value="Y_phosphoryl"/>
    <property type="match status" value="1"/>
</dbReference>
<dbReference type="GO" id="GO:0006206">
    <property type="term" value="P:pyrimidine nucleobase metabolic process"/>
    <property type="evidence" value="ECO:0007669"/>
    <property type="project" value="InterPro"/>
</dbReference>
<dbReference type="InterPro" id="IPR036566">
    <property type="entry name" value="PYNP-like_C_sf"/>
</dbReference>
<dbReference type="InterPro" id="IPR013102">
    <property type="entry name" value="PYNP_C"/>
</dbReference>
<comment type="caution">
    <text evidence="6">The sequence shown here is derived from an EMBL/GenBank/DDBJ whole genome shotgun (WGS) entry which is preliminary data.</text>
</comment>
<dbReference type="SMART" id="SM00941">
    <property type="entry name" value="PYNP_C"/>
    <property type="match status" value="1"/>
</dbReference>
<dbReference type="GO" id="GO:0004645">
    <property type="term" value="F:1,4-alpha-oligoglucan phosphorylase activity"/>
    <property type="evidence" value="ECO:0007669"/>
    <property type="project" value="InterPro"/>
</dbReference>
<evidence type="ECO:0000256" key="4">
    <source>
        <dbReference type="ARBA" id="ARBA00022679"/>
    </source>
</evidence>
<dbReference type="EMBL" id="RBIR01000004">
    <property type="protein sequence ID" value="RKR19405.1"/>
    <property type="molecule type" value="Genomic_DNA"/>
</dbReference>
<dbReference type="Pfam" id="PF02885">
    <property type="entry name" value="Glycos_trans_3N"/>
    <property type="match status" value="1"/>
</dbReference>
<accession>A0A495EQY7</accession>
<gene>
    <name evidence="6" type="ORF">C8D78_2151</name>
</gene>
<dbReference type="GO" id="GO:0009032">
    <property type="term" value="F:thymidine phosphorylase activity"/>
    <property type="evidence" value="ECO:0007669"/>
    <property type="project" value="TreeGrafter"/>
</dbReference>
<dbReference type="GO" id="GO:0006213">
    <property type="term" value="P:pyrimidine nucleoside metabolic process"/>
    <property type="evidence" value="ECO:0007669"/>
    <property type="project" value="InterPro"/>
</dbReference>
<name>A0A495EQY7_9MICC</name>
<dbReference type="InterPro" id="IPR000312">
    <property type="entry name" value="Glycosyl_Trfase_fam3"/>
</dbReference>
<dbReference type="Proteomes" id="UP000276055">
    <property type="component" value="Unassembled WGS sequence"/>
</dbReference>
<proteinExistence type="inferred from homology"/>
<dbReference type="RefSeq" id="WP_120953505.1">
    <property type="nucleotide sequence ID" value="NZ_RBIR01000004.1"/>
</dbReference>
<dbReference type="Pfam" id="PF07831">
    <property type="entry name" value="PYNP_C"/>
    <property type="match status" value="1"/>
</dbReference>
<dbReference type="PANTHER" id="PTHR10515:SF0">
    <property type="entry name" value="THYMIDINE PHOSPHORYLASE"/>
    <property type="match status" value="1"/>
</dbReference>
<dbReference type="FunFam" id="1.20.970.10:FF:000004">
    <property type="entry name" value="Thymidine phosphorylase"/>
    <property type="match status" value="1"/>
</dbReference>
<dbReference type="Gene3D" id="3.90.1170.30">
    <property type="entry name" value="Pyrimidine nucleoside phosphorylase-like, C-terminal domain"/>
    <property type="match status" value="1"/>
</dbReference>
<keyword evidence="3" id="KW-0328">Glycosyltransferase</keyword>
<dbReference type="Gene3D" id="1.20.970.10">
    <property type="entry name" value="Transferase, Pyrimidine Nucleoside Phosphorylase, Chain C"/>
    <property type="match status" value="1"/>
</dbReference>
<evidence type="ECO:0000256" key="3">
    <source>
        <dbReference type="ARBA" id="ARBA00022676"/>
    </source>
</evidence>
<dbReference type="NCBIfam" id="NF004490">
    <property type="entry name" value="PRK05820.1"/>
    <property type="match status" value="1"/>
</dbReference>
<evidence type="ECO:0000313" key="6">
    <source>
        <dbReference type="EMBL" id="RKR19405.1"/>
    </source>
</evidence>
<evidence type="ECO:0000259" key="5">
    <source>
        <dbReference type="SMART" id="SM00941"/>
    </source>
</evidence>
<sequence>MTLPAQSTSNTEAFDAVDIIRIKRDKGILSPAQIDWTIDAYTRGAIADEQMAALNMAILLNGMDRAEISRWTAAMIASGERMDFSSLRRPDGGVKATSDKHSTGGVGDKITLPLAPLVAVFGVAVPQLSGRGLGHTGGTLDKLESIPGWRAALSNEEMLAQLQDVGAVICAAGAGLAPADKKLYALRDVTGTVEAIPLIASSIMSKKIAEGTGSLVLDVKVGSGAFMKDEARARELAETMVALGKDAGVNTVALLTNMNTPLGLTAGNAIEVEESVEVLAGGGPEDVVELTVRLAEEMLACAGVHDADPRAALRDGRAMDVWNRMIEAQGGDPRAKLPVAKESEVIYAPADGVLVELDAMAVGVAAWRLGAGRARKEDQVQAGAGVRMHAKPGATVRAGEPLMTLLTDTPEKFERAKEALEHAAVIAPEGSRPAQKLIIDRIA</sequence>
<dbReference type="FunFam" id="3.40.1030.10:FF:000001">
    <property type="entry name" value="Thymidine phosphorylase"/>
    <property type="match status" value="1"/>
</dbReference>
<dbReference type="OrthoDB" id="9763887at2"/>
<dbReference type="InterPro" id="IPR017872">
    <property type="entry name" value="Pyrmidine_PPase_CS"/>
</dbReference>
<dbReference type="InterPro" id="IPR018090">
    <property type="entry name" value="Pyrmidine_PPas_bac/euk"/>
</dbReference>
<dbReference type="InterPro" id="IPR017459">
    <property type="entry name" value="Glycosyl_Trfase_fam3_N_dom"/>
</dbReference>
<dbReference type="SUPFAM" id="SSF47648">
    <property type="entry name" value="Nucleoside phosphorylase/phosphoribosyltransferase N-terminal domain"/>
    <property type="match status" value="1"/>
</dbReference>
<dbReference type="Pfam" id="PF00591">
    <property type="entry name" value="Glycos_transf_3"/>
    <property type="match status" value="1"/>
</dbReference>
<dbReference type="InterPro" id="IPR000053">
    <property type="entry name" value="Thymidine/pyrmidine_PPase"/>
</dbReference>
<keyword evidence="4" id="KW-0808">Transferase</keyword>
<dbReference type="SUPFAM" id="SSF54680">
    <property type="entry name" value="Pyrimidine nucleoside phosphorylase C-terminal domain"/>
    <property type="match status" value="1"/>
</dbReference>
<comment type="similarity">
    <text evidence="1">Belongs to the thymidine/pyrimidine-nucleoside phosphorylase family.</text>
</comment>
<dbReference type="PANTHER" id="PTHR10515">
    <property type="entry name" value="THYMIDINE PHOSPHORYLASE"/>
    <property type="match status" value="1"/>
</dbReference>
<dbReference type="Gene3D" id="3.40.1030.10">
    <property type="entry name" value="Nucleoside phosphorylase/phosphoribosyltransferase catalytic domain"/>
    <property type="match status" value="1"/>
</dbReference>
<reference evidence="6 7" key="1">
    <citation type="submission" date="2018-10" db="EMBL/GenBank/DDBJ databases">
        <title>Genomic Encyclopedia of Type Strains, Phase IV (KMG-IV): sequencing the most valuable type-strain genomes for metagenomic binning, comparative biology and taxonomic classification.</title>
        <authorList>
            <person name="Goeker M."/>
        </authorList>
    </citation>
    <scope>NUCLEOTIDE SEQUENCE [LARGE SCALE GENOMIC DNA]</scope>
    <source>
        <strain evidence="6 7">DSM 25586</strain>
    </source>
</reference>
<protein>
    <submittedName>
        <fullName evidence="6">Thymidine phosphorylase</fullName>
    </submittedName>
</protein>